<accession>X1M0N3</accession>
<name>X1M0N3_9ZZZZ</name>
<feature type="non-terminal residue" evidence="1">
    <location>
        <position position="58"/>
    </location>
</feature>
<gene>
    <name evidence="1" type="ORF">S06H3_20118</name>
</gene>
<organism evidence="1">
    <name type="scientific">marine sediment metagenome</name>
    <dbReference type="NCBI Taxonomy" id="412755"/>
    <lineage>
        <taxon>unclassified sequences</taxon>
        <taxon>metagenomes</taxon>
        <taxon>ecological metagenomes</taxon>
    </lineage>
</organism>
<evidence type="ECO:0000313" key="1">
    <source>
        <dbReference type="EMBL" id="GAI11616.1"/>
    </source>
</evidence>
<proteinExistence type="predicted"/>
<dbReference type="EMBL" id="BARV01010386">
    <property type="protein sequence ID" value="GAI11616.1"/>
    <property type="molecule type" value="Genomic_DNA"/>
</dbReference>
<dbReference type="AlphaFoldDB" id="X1M0N3"/>
<sequence length="58" mass="6421">MERSNKTYDKVDLNPAASFIADDIGLEIILKPAQVIQDTHGGQYNRVTGTGLTRRFKG</sequence>
<protein>
    <submittedName>
        <fullName evidence="1">Uncharacterized protein</fullName>
    </submittedName>
</protein>
<reference evidence="1" key="1">
    <citation type="journal article" date="2014" name="Front. Microbiol.">
        <title>High frequency of phylogenetically diverse reductive dehalogenase-homologous genes in deep subseafloor sedimentary metagenomes.</title>
        <authorList>
            <person name="Kawai M."/>
            <person name="Futagami T."/>
            <person name="Toyoda A."/>
            <person name="Takaki Y."/>
            <person name="Nishi S."/>
            <person name="Hori S."/>
            <person name="Arai W."/>
            <person name="Tsubouchi T."/>
            <person name="Morono Y."/>
            <person name="Uchiyama I."/>
            <person name="Ito T."/>
            <person name="Fujiyama A."/>
            <person name="Inagaki F."/>
            <person name="Takami H."/>
        </authorList>
    </citation>
    <scope>NUCLEOTIDE SEQUENCE</scope>
    <source>
        <strain evidence="1">Expedition CK06-06</strain>
    </source>
</reference>
<comment type="caution">
    <text evidence="1">The sequence shown here is derived from an EMBL/GenBank/DDBJ whole genome shotgun (WGS) entry which is preliminary data.</text>
</comment>